<reference evidence="1 2" key="1">
    <citation type="submission" date="2017-07" db="EMBL/GenBank/DDBJ databases">
        <title>Leptospira spp. isolated from tropical soils.</title>
        <authorList>
            <person name="Thibeaux R."/>
            <person name="Iraola G."/>
            <person name="Ferres I."/>
            <person name="Bierque E."/>
            <person name="Girault D."/>
            <person name="Soupe-Gilbert M.-E."/>
            <person name="Picardeau M."/>
            <person name="Goarant C."/>
        </authorList>
    </citation>
    <scope>NUCLEOTIDE SEQUENCE [LARGE SCALE GENOMIC DNA]</scope>
    <source>
        <strain evidence="1 2">JW2-C-B1</strain>
    </source>
</reference>
<sequence>MILREISMTGLYFPSNFWTGENSGFGYFSEFVRVPTFFGPLRDFALIENCGSSYIPLETEEFILKTDSQFLKRKS</sequence>
<evidence type="ECO:0000313" key="1">
    <source>
        <dbReference type="EMBL" id="PJZ27922.1"/>
    </source>
</evidence>
<proteinExistence type="predicted"/>
<dbReference type="Proteomes" id="UP000231919">
    <property type="component" value="Unassembled WGS sequence"/>
</dbReference>
<gene>
    <name evidence="1" type="ORF">CH378_20595</name>
</gene>
<dbReference type="EMBL" id="NPDP01000056">
    <property type="protein sequence ID" value="PJZ27922.1"/>
    <property type="molecule type" value="Genomic_DNA"/>
</dbReference>
<name>A0ABX4N3B2_9LEPT</name>
<keyword evidence="2" id="KW-1185">Reference proteome</keyword>
<protein>
    <submittedName>
        <fullName evidence="1">Uncharacterized protein</fullName>
    </submittedName>
</protein>
<comment type="caution">
    <text evidence="1">The sequence shown here is derived from an EMBL/GenBank/DDBJ whole genome shotgun (WGS) entry which is preliminary data.</text>
</comment>
<evidence type="ECO:0000313" key="2">
    <source>
        <dbReference type="Proteomes" id="UP000231919"/>
    </source>
</evidence>
<accession>A0ABX4N3B2</accession>
<organism evidence="1 2">
    <name type="scientific">Leptospira kmetyi</name>
    <dbReference type="NCBI Taxonomy" id="408139"/>
    <lineage>
        <taxon>Bacteria</taxon>
        <taxon>Pseudomonadati</taxon>
        <taxon>Spirochaetota</taxon>
        <taxon>Spirochaetia</taxon>
        <taxon>Leptospirales</taxon>
        <taxon>Leptospiraceae</taxon>
        <taxon>Leptospira</taxon>
    </lineage>
</organism>